<feature type="domain" description="Histidine kinase/HSP90-like ATPase" evidence="2">
    <location>
        <begin position="276"/>
        <end position="371"/>
    </location>
</feature>
<feature type="transmembrane region" description="Helical" evidence="1">
    <location>
        <begin position="86"/>
        <end position="111"/>
    </location>
</feature>
<protein>
    <submittedName>
        <fullName evidence="4">Uncharacterized protein</fullName>
    </submittedName>
</protein>
<dbReference type="Gene3D" id="3.30.565.10">
    <property type="entry name" value="Histidine kinase-like ATPase, C-terminal domain"/>
    <property type="match status" value="1"/>
</dbReference>
<keyword evidence="1" id="KW-0472">Membrane</keyword>
<dbReference type="InterPro" id="IPR010559">
    <property type="entry name" value="Sig_transdc_His_kin_internal"/>
</dbReference>
<dbReference type="GO" id="GO:0000155">
    <property type="term" value="F:phosphorelay sensor kinase activity"/>
    <property type="evidence" value="ECO:0007669"/>
    <property type="project" value="InterPro"/>
</dbReference>
<proteinExistence type="predicted"/>
<keyword evidence="1" id="KW-0812">Transmembrane</keyword>
<dbReference type="Pfam" id="PF06580">
    <property type="entry name" value="His_kinase"/>
    <property type="match status" value="1"/>
</dbReference>
<dbReference type="AlphaFoldDB" id="A0A545UBM4"/>
<reference evidence="4 5" key="1">
    <citation type="submission" date="2019-07" db="EMBL/GenBank/DDBJ databases">
        <title>Draft genome for Aliikangiella sp. M105.</title>
        <authorList>
            <person name="Wang G."/>
        </authorList>
    </citation>
    <scope>NUCLEOTIDE SEQUENCE [LARGE SCALE GENOMIC DNA]</scope>
    <source>
        <strain evidence="4 5">M105</strain>
    </source>
</reference>
<comment type="caution">
    <text evidence="4">The sequence shown here is derived from an EMBL/GenBank/DDBJ whole genome shotgun (WGS) entry which is preliminary data.</text>
</comment>
<dbReference type="PANTHER" id="PTHR34220">
    <property type="entry name" value="SENSOR HISTIDINE KINASE YPDA"/>
    <property type="match status" value="1"/>
</dbReference>
<dbReference type="RefSeq" id="WP_142894294.1">
    <property type="nucleotide sequence ID" value="NZ_ML660165.1"/>
</dbReference>
<evidence type="ECO:0000259" key="3">
    <source>
        <dbReference type="Pfam" id="PF06580"/>
    </source>
</evidence>
<evidence type="ECO:0000313" key="5">
    <source>
        <dbReference type="Proteomes" id="UP000315439"/>
    </source>
</evidence>
<feature type="transmembrane region" description="Helical" evidence="1">
    <location>
        <begin position="51"/>
        <end position="74"/>
    </location>
</feature>
<evidence type="ECO:0000313" key="4">
    <source>
        <dbReference type="EMBL" id="TQV86866.1"/>
    </source>
</evidence>
<organism evidence="4 5">
    <name type="scientific">Aliikangiella coralliicola</name>
    <dbReference type="NCBI Taxonomy" id="2592383"/>
    <lineage>
        <taxon>Bacteria</taxon>
        <taxon>Pseudomonadati</taxon>
        <taxon>Pseudomonadota</taxon>
        <taxon>Gammaproteobacteria</taxon>
        <taxon>Oceanospirillales</taxon>
        <taxon>Pleioneaceae</taxon>
        <taxon>Aliikangiella</taxon>
    </lineage>
</organism>
<dbReference type="InterPro" id="IPR050640">
    <property type="entry name" value="Bact_2-comp_sensor_kinase"/>
</dbReference>
<feature type="transmembrane region" description="Helical" evidence="1">
    <location>
        <begin position="131"/>
        <end position="154"/>
    </location>
</feature>
<dbReference type="Proteomes" id="UP000315439">
    <property type="component" value="Unassembled WGS sequence"/>
</dbReference>
<dbReference type="SUPFAM" id="SSF55874">
    <property type="entry name" value="ATPase domain of HSP90 chaperone/DNA topoisomerase II/histidine kinase"/>
    <property type="match status" value="1"/>
</dbReference>
<dbReference type="Pfam" id="PF02518">
    <property type="entry name" value="HATPase_c"/>
    <property type="match status" value="1"/>
</dbReference>
<feature type="transmembrane region" description="Helical" evidence="1">
    <location>
        <begin position="12"/>
        <end position="31"/>
    </location>
</feature>
<sequence>MSFQSDAKTDYKIAFTLISSILVGLVVYNLLSQVSGLLTIHNYKHQFWPYLEFLVLKIWLPWVIMTPLVIWIGRRFPITPQNWSKALILHTLILISISIVEVGVISFHYHFFETMPETMKTYEPWQHIGHFLFGDSVFLFNLIIYTFFIASVNIKNFSELAQQKELVATQLSNRLMQSQLQTLKMQINPHFLFNTLNVISVLVMKSEQQQANEMINRLSRFFRQSLEESEGHWVSLAEELDHLGQYLAIEKVRFGDRLTVIEEYESKAMGVKFPSMLLQPLVENAVQHGLGEKEGPGILTIQCQCTADKVTIKISDDGVGCNFSDSRHYKEGIGISNVRARLAQIYPNHHRFEINSRPSGGVKVTIEVPVTPPNIELVEADKSGHIA</sequence>
<accession>A0A545UBM4</accession>
<gene>
    <name evidence="4" type="ORF">FLL46_13700</name>
</gene>
<dbReference type="EMBL" id="VIKS01000009">
    <property type="protein sequence ID" value="TQV86866.1"/>
    <property type="molecule type" value="Genomic_DNA"/>
</dbReference>
<dbReference type="GO" id="GO:0016020">
    <property type="term" value="C:membrane"/>
    <property type="evidence" value="ECO:0007669"/>
    <property type="project" value="InterPro"/>
</dbReference>
<feature type="domain" description="Signal transduction histidine kinase internal region" evidence="3">
    <location>
        <begin position="179"/>
        <end position="258"/>
    </location>
</feature>
<keyword evidence="5" id="KW-1185">Reference proteome</keyword>
<dbReference type="InterPro" id="IPR003594">
    <property type="entry name" value="HATPase_dom"/>
</dbReference>
<keyword evidence="1" id="KW-1133">Transmembrane helix</keyword>
<dbReference type="InterPro" id="IPR036890">
    <property type="entry name" value="HATPase_C_sf"/>
</dbReference>
<dbReference type="PANTHER" id="PTHR34220:SF7">
    <property type="entry name" value="SENSOR HISTIDINE KINASE YPDA"/>
    <property type="match status" value="1"/>
</dbReference>
<name>A0A545UBM4_9GAMM</name>
<evidence type="ECO:0000256" key="1">
    <source>
        <dbReference type="SAM" id="Phobius"/>
    </source>
</evidence>
<evidence type="ECO:0000259" key="2">
    <source>
        <dbReference type="Pfam" id="PF02518"/>
    </source>
</evidence>
<dbReference type="OrthoDB" id="2514702at2"/>